<dbReference type="PROSITE" id="PS50853">
    <property type="entry name" value="FN3"/>
    <property type="match status" value="2"/>
</dbReference>
<evidence type="ECO:0000256" key="1">
    <source>
        <dbReference type="SAM" id="Phobius"/>
    </source>
</evidence>
<dbReference type="AlphaFoldDB" id="A0A2X3KVH1"/>
<dbReference type="SUPFAM" id="SSF49265">
    <property type="entry name" value="Fibronectin type III"/>
    <property type="match status" value="1"/>
</dbReference>
<dbReference type="RefSeq" id="WP_122030767.1">
    <property type="nucleotide sequence ID" value="NZ_LS483254.1"/>
</dbReference>
<reference evidence="4" key="1">
    <citation type="submission" date="2018-05" db="EMBL/GenBank/DDBJ databases">
        <authorList>
            <person name="Hao L."/>
        </authorList>
    </citation>
    <scope>NUCLEOTIDE SEQUENCE [LARGE SCALE GENOMIC DNA]</scope>
</reference>
<feature type="domain" description="Fibronectin type-III" evidence="2">
    <location>
        <begin position="132"/>
        <end position="219"/>
    </location>
</feature>
<accession>A0A2X3KVH1</accession>
<evidence type="ECO:0000313" key="4">
    <source>
        <dbReference type="Proteomes" id="UP000249818"/>
    </source>
</evidence>
<evidence type="ECO:0000259" key="2">
    <source>
        <dbReference type="PROSITE" id="PS50853"/>
    </source>
</evidence>
<dbReference type="InterPro" id="IPR003961">
    <property type="entry name" value="FN3_dom"/>
</dbReference>
<dbReference type="InterPro" id="IPR036116">
    <property type="entry name" value="FN3_sf"/>
</dbReference>
<dbReference type="OrthoDB" id="9782304at2"/>
<dbReference type="KEGG" id="bana:BARAN1_0544"/>
<feature type="domain" description="Fibronectin type-III" evidence="2">
    <location>
        <begin position="40"/>
        <end position="130"/>
    </location>
</feature>
<dbReference type="Gene3D" id="2.60.40.10">
    <property type="entry name" value="Immunoglobulins"/>
    <property type="match status" value="2"/>
</dbReference>
<dbReference type="Proteomes" id="UP000249818">
    <property type="component" value="Chromosome BARAN1"/>
</dbReference>
<keyword evidence="1" id="KW-1133">Transmembrane helix</keyword>
<dbReference type="InterPro" id="IPR013783">
    <property type="entry name" value="Ig-like_fold"/>
</dbReference>
<dbReference type="PROSITE" id="PS51257">
    <property type="entry name" value="PROKAR_LIPOPROTEIN"/>
    <property type="match status" value="1"/>
</dbReference>
<dbReference type="Pfam" id="PF25833">
    <property type="entry name" value="Fn3_SaeA_3rd"/>
    <property type="match status" value="1"/>
</dbReference>
<dbReference type="SMART" id="SM00060">
    <property type="entry name" value="FN3"/>
    <property type="match status" value="2"/>
</dbReference>
<evidence type="ECO:0000313" key="3">
    <source>
        <dbReference type="EMBL" id="SQD92568.1"/>
    </source>
</evidence>
<keyword evidence="1" id="KW-0472">Membrane</keyword>
<feature type="transmembrane region" description="Helical" evidence="1">
    <location>
        <begin position="12"/>
        <end position="32"/>
    </location>
</feature>
<dbReference type="InterPro" id="IPR058692">
    <property type="entry name" value="Fn3_SaeA_2nd"/>
</dbReference>
<name>A0A2X3KVH1_9BACT</name>
<proteinExistence type="predicted"/>
<gene>
    <name evidence="3" type="ORF">BARAN1_0544</name>
</gene>
<organism evidence="3 4">
    <name type="scientific">Candidatus Bipolaricaulis anaerobius</name>
    <dbReference type="NCBI Taxonomy" id="2026885"/>
    <lineage>
        <taxon>Bacteria</taxon>
        <taxon>Candidatus Bipolaricaulota</taxon>
        <taxon>Candidatus Bipolaricaulia</taxon>
        <taxon>Candidatus Bipolaricaulales</taxon>
        <taxon>Candidatus Bipolaricaulaceae</taxon>
        <taxon>Candidatus Bipolaricaulis</taxon>
    </lineage>
</organism>
<dbReference type="CDD" id="cd00063">
    <property type="entry name" value="FN3"/>
    <property type="match status" value="2"/>
</dbReference>
<sequence length="219" mass="23462">MNQDRHVRSRWWGLALAAMGLALTGCGLLDLLPELPPDQAPTGVAASLGQFEDRIEISWTAVAGATTYRVFRAESAEGTGVLIGETPSLVYSDPMGAADWGHLYWYQVAACNSAGCGPRSPSVPGYAGYLPAPTGVQASQIYADRIVVTWDPVPGATYYQVYRDVTPDGEFEIVANNVTATSFEDRTAVPGTLYYYRVRACHATGGSALSQPAPGRRVR</sequence>
<keyword evidence="4" id="KW-1185">Reference proteome</keyword>
<keyword evidence="1" id="KW-0812">Transmembrane</keyword>
<protein>
    <recommendedName>
        <fullName evidence="2">Fibronectin type-III domain-containing protein</fullName>
    </recommendedName>
</protein>
<dbReference type="EMBL" id="LS483254">
    <property type="protein sequence ID" value="SQD92568.1"/>
    <property type="molecule type" value="Genomic_DNA"/>
</dbReference>